<evidence type="ECO:0000259" key="9">
    <source>
        <dbReference type="Pfam" id="PF10475"/>
    </source>
</evidence>
<dbReference type="Pfam" id="PF07928">
    <property type="entry name" value="Vps54"/>
    <property type="match status" value="1"/>
</dbReference>
<gene>
    <name evidence="10" type="ORF">AMSG_02849</name>
</gene>
<accession>A0A0L0D2K3</accession>
<dbReference type="PANTHER" id="PTHR12965">
    <property type="entry name" value="VACUOLAR PROTEIN SORTING 54"/>
    <property type="match status" value="1"/>
</dbReference>
<evidence type="ECO:0000256" key="6">
    <source>
        <dbReference type="ARBA" id="ARBA00023034"/>
    </source>
</evidence>
<keyword evidence="4" id="KW-0813">Transport</keyword>
<dbReference type="InterPro" id="IPR019515">
    <property type="entry name" value="VPS54_N"/>
</dbReference>
<dbReference type="GO" id="GO:0042147">
    <property type="term" value="P:retrograde transport, endosome to Golgi"/>
    <property type="evidence" value="ECO:0007669"/>
    <property type="project" value="InterPro"/>
</dbReference>
<organism evidence="10 11">
    <name type="scientific">Thecamonas trahens ATCC 50062</name>
    <dbReference type="NCBI Taxonomy" id="461836"/>
    <lineage>
        <taxon>Eukaryota</taxon>
        <taxon>Apusozoa</taxon>
        <taxon>Apusomonadida</taxon>
        <taxon>Apusomonadidae</taxon>
        <taxon>Thecamonas</taxon>
    </lineage>
</organism>
<dbReference type="OrthoDB" id="10259024at2759"/>
<keyword evidence="5" id="KW-0653">Protein transport</keyword>
<dbReference type="GO" id="GO:0000938">
    <property type="term" value="C:GARP complex"/>
    <property type="evidence" value="ECO:0007669"/>
    <property type="project" value="InterPro"/>
</dbReference>
<dbReference type="Proteomes" id="UP000054408">
    <property type="component" value="Unassembled WGS sequence"/>
</dbReference>
<evidence type="ECO:0000256" key="2">
    <source>
        <dbReference type="ARBA" id="ARBA00009150"/>
    </source>
</evidence>
<evidence type="ECO:0000256" key="4">
    <source>
        <dbReference type="ARBA" id="ARBA00022448"/>
    </source>
</evidence>
<dbReference type="eggNOG" id="KOG2115">
    <property type="taxonomic scope" value="Eukaryota"/>
</dbReference>
<dbReference type="GO" id="GO:0019905">
    <property type="term" value="F:syntaxin binding"/>
    <property type="evidence" value="ECO:0007669"/>
    <property type="project" value="TreeGrafter"/>
</dbReference>
<name>A0A0L0D2K3_THETB</name>
<comment type="similarity">
    <text evidence="2">Belongs to the VPS54 family.</text>
</comment>
<evidence type="ECO:0000256" key="1">
    <source>
        <dbReference type="ARBA" id="ARBA00004601"/>
    </source>
</evidence>
<keyword evidence="7" id="KW-0175">Coiled coil</keyword>
<evidence type="ECO:0000256" key="5">
    <source>
        <dbReference type="ARBA" id="ARBA00022927"/>
    </source>
</evidence>
<reference evidence="10 11" key="1">
    <citation type="submission" date="2010-05" db="EMBL/GenBank/DDBJ databases">
        <title>The Genome Sequence of Thecamonas trahens ATCC 50062.</title>
        <authorList>
            <consortium name="The Broad Institute Genome Sequencing Platform"/>
            <person name="Russ C."/>
            <person name="Cuomo C."/>
            <person name="Shea T."/>
            <person name="Young S.K."/>
            <person name="Zeng Q."/>
            <person name="Koehrsen M."/>
            <person name="Haas B."/>
            <person name="Borodovsky M."/>
            <person name="Guigo R."/>
            <person name="Alvarado L."/>
            <person name="Berlin A."/>
            <person name="Bochicchio J."/>
            <person name="Borenstein D."/>
            <person name="Chapman S."/>
            <person name="Chen Z."/>
            <person name="Freedman E."/>
            <person name="Gellesch M."/>
            <person name="Goldberg J."/>
            <person name="Griggs A."/>
            <person name="Gujja S."/>
            <person name="Heilman E."/>
            <person name="Heiman D."/>
            <person name="Hepburn T."/>
            <person name="Howarth C."/>
            <person name="Jen D."/>
            <person name="Larson L."/>
            <person name="Mehta T."/>
            <person name="Park D."/>
            <person name="Pearson M."/>
            <person name="Roberts A."/>
            <person name="Saif S."/>
            <person name="Shenoy N."/>
            <person name="Sisk P."/>
            <person name="Stolte C."/>
            <person name="Sykes S."/>
            <person name="Thomson T."/>
            <person name="Walk T."/>
            <person name="White J."/>
            <person name="Yandava C."/>
            <person name="Burger G."/>
            <person name="Gray M.W."/>
            <person name="Holland P.W.H."/>
            <person name="King N."/>
            <person name="Lang F.B.F."/>
            <person name="Roger A.J."/>
            <person name="Ruiz-Trillo I."/>
            <person name="Lander E."/>
            <person name="Nusbaum C."/>
        </authorList>
    </citation>
    <scope>NUCLEOTIDE SEQUENCE [LARGE SCALE GENOMIC DNA]</scope>
    <source>
        <strain evidence="10 11">ATCC 50062</strain>
    </source>
</reference>
<dbReference type="OMA" id="QWSKAFE"/>
<dbReference type="Pfam" id="PF10475">
    <property type="entry name" value="Vps54_N"/>
    <property type="match status" value="1"/>
</dbReference>
<dbReference type="GO" id="GO:0005829">
    <property type="term" value="C:cytosol"/>
    <property type="evidence" value="ECO:0007669"/>
    <property type="project" value="GOC"/>
</dbReference>
<keyword evidence="11" id="KW-1185">Reference proteome</keyword>
<keyword evidence="6" id="KW-0333">Golgi apparatus</keyword>
<dbReference type="InterPro" id="IPR039745">
    <property type="entry name" value="Vps54"/>
</dbReference>
<comment type="subcellular location">
    <subcellularLocation>
        <location evidence="1">Golgi apparatus</location>
        <location evidence="1">trans-Golgi network</location>
    </subcellularLocation>
</comment>
<evidence type="ECO:0000259" key="8">
    <source>
        <dbReference type="Pfam" id="PF07928"/>
    </source>
</evidence>
<dbReference type="EMBL" id="GL349442">
    <property type="protein sequence ID" value="KNC46395.1"/>
    <property type="molecule type" value="Genomic_DNA"/>
</dbReference>
<evidence type="ECO:0000313" key="11">
    <source>
        <dbReference type="Proteomes" id="UP000054408"/>
    </source>
</evidence>
<sequence>MTVVETYLAAVAGRVEAAHELTVAAAAADEAASNSAVRDQAPVVGPHGALAAVPAMFFDDRFSVAQTDAFLAAVGEPRAGKARSSAVLEHEKLAYYVDMVETELTKAIALKSRSFFSTLSTIRELAALVEACNTKVALVRSVLGDASAQLRGSSLEVGALREQKLRAADLQTRLELLGEVQAAPELIEAALADGDYVAAQDFIESTRAVLGKELKGVRAVATMRFALDGYAAQLEDALGNEFALLLRKTLVAASSVSLPLSAGSDTEAQTRGVRVVLLSASRVGALARLPVVWRDELSAVLKMLVRSTVESRVTAVVDAMGDRPDFDASASILVHLKALDAPDYVSVLDGVFEVALNALRAAHGLVNVVDGMAAELGAERLVEEMQTSLADGAELVHSRAAKLLAVRAQTNAKLDFQRFVVLIQTVVSFIVASEVVVGRNCYGLRGPLLSQAKVFLSTLHDAKMTKLSILLENELWSRVDVPVHISHLVSSHDHKGTASDNDVAALDKLTLPACGVTYPTPCAYHLTSSSVLLFDMMQDYVSCVERLPALAPDAVSRLGLLLKHFNSRSCQLVLGAGAMHTAGLKAITAAHLAVAAQSLRALAHFLPILCERLAQLLTQKQAAVLGVLTEARQALLDHADEINAKIVAIMTDRFYFFMQGVQGAYDEAFSGAAGRANTGEISAPMAYMRKMVKSIVVLRKVLAPLLPPDELADIYSKLLDALERLVVKGAAALGTDTPRAREQLRVDIAFLLAKVDALPEGRFSGTLATFYQRQLVRRS</sequence>
<evidence type="ECO:0000256" key="3">
    <source>
        <dbReference type="ARBA" id="ARBA00017665"/>
    </source>
</evidence>
<dbReference type="GO" id="GO:0006896">
    <property type="term" value="P:Golgi to vacuole transport"/>
    <property type="evidence" value="ECO:0007669"/>
    <property type="project" value="TreeGrafter"/>
</dbReference>
<feature type="domain" description="Vacuolar protein sorting-associated protein 54 N-terminal" evidence="9">
    <location>
        <begin position="88"/>
        <end position="241"/>
    </location>
</feature>
<protein>
    <recommendedName>
        <fullName evidence="3">Vacuolar protein sorting-associated protein 54</fullName>
    </recommendedName>
</protein>
<dbReference type="InterPro" id="IPR012501">
    <property type="entry name" value="Vps54_C"/>
</dbReference>
<feature type="domain" description="Vacuolar protein sorting-associated protein 54 C-terminal" evidence="8">
    <location>
        <begin position="524"/>
        <end position="653"/>
    </location>
</feature>
<evidence type="ECO:0000313" key="10">
    <source>
        <dbReference type="EMBL" id="KNC46395.1"/>
    </source>
</evidence>
<evidence type="ECO:0000256" key="7">
    <source>
        <dbReference type="ARBA" id="ARBA00023054"/>
    </source>
</evidence>
<proteinExistence type="inferred from homology"/>
<dbReference type="GO" id="GO:0015031">
    <property type="term" value="P:protein transport"/>
    <property type="evidence" value="ECO:0007669"/>
    <property type="project" value="UniProtKB-KW"/>
</dbReference>
<dbReference type="STRING" id="461836.A0A0L0D2K3"/>
<dbReference type="RefSeq" id="XP_013760688.1">
    <property type="nucleotide sequence ID" value="XM_013905234.1"/>
</dbReference>
<dbReference type="GeneID" id="25562499"/>
<dbReference type="AlphaFoldDB" id="A0A0L0D2K3"/>
<dbReference type="PANTHER" id="PTHR12965:SF0">
    <property type="entry name" value="VACUOLAR PROTEIN SORTING-ASSOCIATED PROTEIN 54"/>
    <property type="match status" value="1"/>
</dbReference>